<dbReference type="GO" id="GO:0051287">
    <property type="term" value="F:NAD binding"/>
    <property type="evidence" value="ECO:0007669"/>
    <property type="project" value="InterPro"/>
</dbReference>
<dbReference type="GO" id="GO:0016616">
    <property type="term" value="F:oxidoreductase activity, acting on the CH-OH group of donors, NAD or NADP as acceptor"/>
    <property type="evidence" value="ECO:0007669"/>
    <property type="project" value="InterPro"/>
</dbReference>
<evidence type="ECO:0000313" key="5">
    <source>
        <dbReference type="EMBL" id="MDG0793791.1"/>
    </source>
</evidence>
<dbReference type="InterPro" id="IPR006140">
    <property type="entry name" value="D-isomer_DH_NAD-bd"/>
</dbReference>
<evidence type="ECO:0000256" key="1">
    <source>
        <dbReference type="ARBA" id="ARBA00005854"/>
    </source>
</evidence>
<dbReference type="SUPFAM" id="SSF51735">
    <property type="entry name" value="NAD(P)-binding Rossmann-fold domains"/>
    <property type="match status" value="1"/>
</dbReference>
<dbReference type="InterPro" id="IPR029753">
    <property type="entry name" value="D-isomer_DH_CS"/>
</dbReference>
<evidence type="ECO:0000259" key="4">
    <source>
        <dbReference type="Pfam" id="PF02826"/>
    </source>
</evidence>
<dbReference type="Proteomes" id="UP001153387">
    <property type="component" value="Unassembled WGS sequence"/>
</dbReference>
<name>A0A9X4QPR0_9BACL</name>
<accession>A0A9X4QPR0</accession>
<gene>
    <name evidence="5" type="ORF">OMP38_25430</name>
</gene>
<evidence type="ECO:0000256" key="2">
    <source>
        <dbReference type="ARBA" id="ARBA00023002"/>
    </source>
</evidence>
<organism evidence="5 6">
    <name type="scientific">Cohnella ginsengisoli</name>
    <dbReference type="NCBI Taxonomy" id="425004"/>
    <lineage>
        <taxon>Bacteria</taxon>
        <taxon>Bacillati</taxon>
        <taxon>Bacillota</taxon>
        <taxon>Bacilli</taxon>
        <taxon>Bacillales</taxon>
        <taxon>Paenibacillaceae</taxon>
        <taxon>Cohnella</taxon>
    </lineage>
</organism>
<dbReference type="SUPFAM" id="SSF52283">
    <property type="entry name" value="Formate/glycerate dehydrogenase catalytic domain-like"/>
    <property type="match status" value="1"/>
</dbReference>
<protein>
    <submittedName>
        <fullName evidence="5">Hydroxyacid dehydrogenase</fullName>
    </submittedName>
</protein>
<keyword evidence="2" id="KW-0560">Oxidoreductase</keyword>
<dbReference type="AlphaFoldDB" id="A0A9X4QPR0"/>
<keyword evidence="6" id="KW-1185">Reference proteome</keyword>
<feature type="domain" description="D-isomer specific 2-hydroxyacid dehydrogenase NAD-binding" evidence="4">
    <location>
        <begin position="108"/>
        <end position="289"/>
    </location>
</feature>
<dbReference type="Gene3D" id="3.40.50.720">
    <property type="entry name" value="NAD(P)-binding Rossmann-like Domain"/>
    <property type="match status" value="2"/>
</dbReference>
<dbReference type="EMBL" id="JAPDHZ010000004">
    <property type="protein sequence ID" value="MDG0793791.1"/>
    <property type="molecule type" value="Genomic_DNA"/>
</dbReference>
<dbReference type="RefSeq" id="WP_277567519.1">
    <property type="nucleotide sequence ID" value="NZ_JAPDHZ010000004.1"/>
</dbReference>
<proteinExistence type="inferred from homology"/>
<dbReference type="PANTHER" id="PTHR42938:SF9">
    <property type="entry name" value="FORMATE DEHYDROGENASE 1"/>
    <property type="match status" value="1"/>
</dbReference>
<dbReference type="CDD" id="cd12173">
    <property type="entry name" value="PGDH_4"/>
    <property type="match status" value="1"/>
</dbReference>
<keyword evidence="3" id="KW-0520">NAD</keyword>
<comment type="caution">
    <text evidence="5">The sequence shown here is derived from an EMBL/GenBank/DDBJ whole genome shotgun (WGS) entry which is preliminary data.</text>
</comment>
<dbReference type="PANTHER" id="PTHR42938">
    <property type="entry name" value="FORMATE DEHYDROGENASE 1"/>
    <property type="match status" value="1"/>
</dbReference>
<reference evidence="5 6" key="1">
    <citation type="submission" date="2022-10" db="EMBL/GenBank/DDBJ databases">
        <title>Comparative genomic analysis of Cohnella hashimotonis sp. nov., isolated from the International Space Station.</title>
        <authorList>
            <person name="Simpson A."/>
            <person name="Venkateswaran K."/>
        </authorList>
    </citation>
    <scope>NUCLEOTIDE SEQUENCE [LARGE SCALE GENOMIC DNA]</scope>
    <source>
        <strain evidence="5 6">DSM 18997</strain>
    </source>
</reference>
<dbReference type="FunFam" id="3.40.50.720:FF:000203">
    <property type="entry name" value="D-3-phosphoglycerate dehydrogenase (SerA)"/>
    <property type="match status" value="1"/>
</dbReference>
<comment type="similarity">
    <text evidence="1">Belongs to the D-isomer specific 2-hydroxyacid dehydrogenase family.</text>
</comment>
<dbReference type="PROSITE" id="PS00671">
    <property type="entry name" value="D_2_HYDROXYACID_DH_3"/>
    <property type="match status" value="1"/>
</dbReference>
<evidence type="ECO:0000256" key="3">
    <source>
        <dbReference type="ARBA" id="ARBA00023027"/>
    </source>
</evidence>
<dbReference type="InterPro" id="IPR036291">
    <property type="entry name" value="NAD(P)-bd_dom_sf"/>
</dbReference>
<sequence length="339" mass="37325">MEKPKVLQILSMYHEQGQIVLREGAEVVRTDRYDIPHLCEVVKGVDGIVLRAPARITREVIDANPNLRVISGAGVGLDNIDVGYATAHGIPVLHAPSVNRVSTAEHAIALMLALGKSVVRLHGEMSRGNFASRSVIPTFEMKGKRAGLIGFGQIAREAAKRLRFGFEMDVIAWVRQEDQEKARIARELGVSLTTRIEDIFESGDYVSVHVPLTEQTRHFIDYRLLASMKPTAYFINTARGAVVNQTDLRAALQEGRLAGAGLDVFEPEPPSPDLPLLSLPNVIVTPHVGGDDRRMQLDHVDDRRPQCHSRAAGRDARIHCQSGSVGEQIGLAHDIRRKT</sequence>
<dbReference type="Pfam" id="PF02826">
    <property type="entry name" value="2-Hacid_dh_C"/>
    <property type="match status" value="1"/>
</dbReference>
<evidence type="ECO:0000313" key="6">
    <source>
        <dbReference type="Proteomes" id="UP001153387"/>
    </source>
</evidence>